<dbReference type="Proteomes" id="UP000678276">
    <property type="component" value="Unassembled WGS sequence"/>
</dbReference>
<proteinExistence type="predicted"/>
<keyword evidence="2" id="KW-1185">Reference proteome</keyword>
<gene>
    <name evidence="1" type="ORF">J6595_05990</name>
</gene>
<organism evidence="1 2">
    <name type="scientific">Jiella mangrovi</name>
    <dbReference type="NCBI Taxonomy" id="2821407"/>
    <lineage>
        <taxon>Bacteria</taxon>
        <taxon>Pseudomonadati</taxon>
        <taxon>Pseudomonadota</taxon>
        <taxon>Alphaproteobacteria</taxon>
        <taxon>Hyphomicrobiales</taxon>
        <taxon>Aurantimonadaceae</taxon>
        <taxon>Jiella</taxon>
    </lineage>
</organism>
<sequence>METAWIDGKPASLEEALRAAGTLLGKARQPLVTGLRTDVAGVRAAFLLALRAGGIVDHAKSAGLYPFIAAARDGGAFLAAPGEMRRRADRVLIVGDEPATIGADLLRMLAETTPDLGVRSRGAGRSFMAVSRQTVTLPGGVESDHLDCASDDVVDLLGMVRAKLGGRRVGEGAVGDEVVETVARFLSEAGFAAIIFSPSEFGEIGTEQIFGLAEDLNQTTRASTLLVVADPDALGAALQATWTSGFPLRISHGRGEWEHDPALFSSERQIAKEGEADVVVYVDALAGADTSLPPPEKPTILIAAGSGQTSGAKVAFKVGAAGRDHDGVLYNARFGDFVATSAETKSELPTAAGILDALASQLGENAEKAA</sequence>
<comment type="caution">
    <text evidence="1">The sequence shown here is derived from an EMBL/GenBank/DDBJ whole genome shotgun (WGS) entry which is preliminary data.</text>
</comment>
<evidence type="ECO:0000313" key="2">
    <source>
        <dbReference type="Proteomes" id="UP000678276"/>
    </source>
</evidence>
<evidence type="ECO:0008006" key="3">
    <source>
        <dbReference type="Google" id="ProtNLM"/>
    </source>
</evidence>
<accession>A0ABS4BGQ0</accession>
<protein>
    <recommendedName>
        <fullName evidence="3">Tungsten formylmethanofuran dehydrogenase</fullName>
    </recommendedName>
</protein>
<reference evidence="1 2" key="1">
    <citation type="submission" date="2021-04" db="EMBL/GenBank/DDBJ databases">
        <title>Whole genome sequence of Jiella sp. KSK16Y-1.</title>
        <authorList>
            <person name="Tuo L."/>
        </authorList>
    </citation>
    <scope>NUCLEOTIDE SEQUENCE [LARGE SCALE GENOMIC DNA]</scope>
    <source>
        <strain evidence="1 2">KSK16Y-1</strain>
    </source>
</reference>
<name>A0ABS4BGQ0_9HYPH</name>
<dbReference type="RefSeq" id="WP_209593545.1">
    <property type="nucleotide sequence ID" value="NZ_JAGJCF010000003.1"/>
</dbReference>
<dbReference type="EMBL" id="JAGJCF010000003">
    <property type="protein sequence ID" value="MBP0615125.1"/>
    <property type="molecule type" value="Genomic_DNA"/>
</dbReference>
<evidence type="ECO:0000313" key="1">
    <source>
        <dbReference type="EMBL" id="MBP0615125.1"/>
    </source>
</evidence>